<evidence type="ECO:0000313" key="17">
    <source>
        <dbReference type="Proteomes" id="UP000275137"/>
    </source>
</evidence>
<dbReference type="InterPro" id="IPR004035">
    <property type="entry name" value="Endouclease-III_FeS-bd_BS"/>
</dbReference>
<reference evidence="16 17" key="1">
    <citation type="submission" date="2018-10" db="EMBL/GenBank/DDBJ databases">
        <authorList>
            <person name="Chen W.-M."/>
        </authorList>
    </citation>
    <scope>NUCLEOTIDE SEQUENCE [LARGE SCALE GENOMIC DNA]</scope>
    <source>
        <strain evidence="16 17">H-5</strain>
    </source>
</reference>
<keyword evidence="11" id="KW-0411">Iron-sulfur</keyword>
<feature type="domain" description="HhH-GPD" evidence="15">
    <location>
        <begin position="37"/>
        <end position="188"/>
    </location>
</feature>
<evidence type="ECO:0000313" key="16">
    <source>
        <dbReference type="EMBL" id="ROH86994.1"/>
    </source>
</evidence>
<dbReference type="Gene3D" id="3.90.79.10">
    <property type="entry name" value="Nucleoside Triphosphate Pyrophosphohydrolase"/>
    <property type="match status" value="1"/>
</dbReference>
<dbReference type="CDD" id="cd00056">
    <property type="entry name" value="ENDO3c"/>
    <property type="match status" value="1"/>
</dbReference>
<dbReference type="InterPro" id="IPR000445">
    <property type="entry name" value="HhH_motif"/>
</dbReference>
<comment type="cofactor">
    <cofactor evidence="14">
        <name>[4Fe-4S] cluster</name>
        <dbReference type="ChEBI" id="CHEBI:49883"/>
    </cofactor>
    <text evidence="14">Binds 1 [4Fe-4S] cluster.</text>
</comment>
<dbReference type="Proteomes" id="UP000275137">
    <property type="component" value="Unassembled WGS sequence"/>
</dbReference>
<dbReference type="InterPro" id="IPR044298">
    <property type="entry name" value="MIG/MutY"/>
</dbReference>
<dbReference type="InterPro" id="IPR023170">
    <property type="entry name" value="HhH_base_excis_C"/>
</dbReference>
<evidence type="ECO:0000256" key="11">
    <source>
        <dbReference type="ARBA" id="ARBA00023014"/>
    </source>
</evidence>
<dbReference type="GO" id="GO:0006284">
    <property type="term" value="P:base-excision repair"/>
    <property type="evidence" value="ECO:0007669"/>
    <property type="project" value="UniProtKB-UniRule"/>
</dbReference>
<comment type="function">
    <text evidence="2">Adenine glycosylase active on G-A mispairs. MutY also corrects error-prone DNA synthesis past GO lesions which are due to the oxidatively damaged form of guanine: 7,8-dihydro-8-oxoguanine (8-oxo-dGTP).</text>
</comment>
<keyword evidence="10 14" id="KW-0408">Iron</keyword>
<dbReference type="SMART" id="SM00478">
    <property type="entry name" value="ENDO3c"/>
    <property type="match status" value="1"/>
</dbReference>
<dbReference type="InterPro" id="IPR015797">
    <property type="entry name" value="NUDIX_hydrolase-like_dom_sf"/>
</dbReference>
<evidence type="ECO:0000256" key="4">
    <source>
        <dbReference type="ARBA" id="ARBA00012045"/>
    </source>
</evidence>
<evidence type="ECO:0000256" key="6">
    <source>
        <dbReference type="ARBA" id="ARBA00022485"/>
    </source>
</evidence>
<comment type="catalytic activity">
    <reaction evidence="1 14">
        <text>Hydrolyzes free adenine bases from 7,8-dihydro-8-oxoguanine:adenine mismatched double-stranded DNA, leaving an apurinic site.</text>
        <dbReference type="EC" id="3.2.2.31"/>
    </reaction>
</comment>
<dbReference type="PANTHER" id="PTHR42944:SF1">
    <property type="entry name" value="ADENINE DNA GLYCOSYLASE"/>
    <property type="match status" value="1"/>
</dbReference>
<organism evidence="16 17">
    <name type="scientific">Pseudomethylobacillus aquaticus</name>
    <dbReference type="NCBI Taxonomy" id="2676064"/>
    <lineage>
        <taxon>Bacteria</taxon>
        <taxon>Pseudomonadati</taxon>
        <taxon>Pseudomonadota</taxon>
        <taxon>Betaproteobacteria</taxon>
        <taxon>Nitrosomonadales</taxon>
        <taxon>Methylophilaceae</taxon>
        <taxon>Pseudomethylobacillus</taxon>
    </lineage>
</organism>
<dbReference type="GO" id="GO:0006298">
    <property type="term" value="P:mismatch repair"/>
    <property type="evidence" value="ECO:0007669"/>
    <property type="project" value="TreeGrafter"/>
</dbReference>
<protein>
    <recommendedName>
        <fullName evidence="5 14">Adenine DNA glycosylase</fullName>
        <ecNumber evidence="4 14">3.2.2.31</ecNumber>
    </recommendedName>
</protein>
<dbReference type="GO" id="GO:0000701">
    <property type="term" value="F:purine-specific mismatch base pair DNA N-glycosylase activity"/>
    <property type="evidence" value="ECO:0007669"/>
    <property type="project" value="UniProtKB-EC"/>
</dbReference>
<evidence type="ECO:0000256" key="8">
    <source>
        <dbReference type="ARBA" id="ARBA00022763"/>
    </source>
</evidence>
<keyword evidence="13 14" id="KW-0326">Glycosidase</keyword>
<dbReference type="Pfam" id="PF00633">
    <property type="entry name" value="HHH"/>
    <property type="match status" value="1"/>
</dbReference>
<evidence type="ECO:0000256" key="13">
    <source>
        <dbReference type="ARBA" id="ARBA00023295"/>
    </source>
</evidence>
<dbReference type="AlphaFoldDB" id="A0A3N0V367"/>
<dbReference type="InterPro" id="IPR029119">
    <property type="entry name" value="MutY_C"/>
</dbReference>
<comment type="caution">
    <text evidence="16">The sequence shown here is derived from an EMBL/GenBank/DDBJ whole genome shotgun (WGS) entry which is preliminary data.</text>
</comment>
<keyword evidence="9" id="KW-0378">Hydrolase</keyword>
<dbReference type="GO" id="GO:0051539">
    <property type="term" value="F:4 iron, 4 sulfur cluster binding"/>
    <property type="evidence" value="ECO:0007669"/>
    <property type="project" value="UniProtKB-UniRule"/>
</dbReference>
<sequence>MSEFATALIAWQKQSGRHDLPWQNTHDPYAIWVSEIMLQQTQVSAVISYYARFMQRFPDIASLAAADQDSVLQHWSGLGYYSRARNLHKAAQRIVAEHGGVFPQQLEAIVDLPGIGRSTAAAVAAFAFGQRQAILDGNVKRVLARHALIEGWPGLPRVEKQLWALAESLLPAHDIHAYTQGLMDLGATLCTRSKPRCDDCPVRADCGARLHQRTAELPHSKPRKTLPQRDITMLLLLDDGRILLEKRADSGIWGGLWSLPELACGQAVLAHVQQRFGISGELLAPMPELQHTFSHFRLNIQPQPVQIRRPGLIAAEPGIVWLPLQQALEAALPTPIRTLLLQHLASDPASDGR</sequence>
<dbReference type="NCBIfam" id="TIGR01084">
    <property type="entry name" value="mutY"/>
    <property type="match status" value="1"/>
</dbReference>
<evidence type="ECO:0000256" key="14">
    <source>
        <dbReference type="RuleBase" id="RU365096"/>
    </source>
</evidence>
<dbReference type="InterPro" id="IPR005760">
    <property type="entry name" value="A/G_AdeGlyc_MutY"/>
</dbReference>
<dbReference type="GO" id="GO:0032357">
    <property type="term" value="F:oxidized purine DNA binding"/>
    <property type="evidence" value="ECO:0007669"/>
    <property type="project" value="TreeGrafter"/>
</dbReference>
<name>A0A3N0V367_9PROT</name>
<comment type="similarity">
    <text evidence="3 14">Belongs to the Nth/MutY family.</text>
</comment>
<dbReference type="SUPFAM" id="SSF55811">
    <property type="entry name" value="Nudix"/>
    <property type="match status" value="1"/>
</dbReference>
<proteinExistence type="inferred from homology"/>
<dbReference type="GO" id="GO:0035485">
    <property type="term" value="F:adenine/guanine mispair binding"/>
    <property type="evidence" value="ECO:0007669"/>
    <property type="project" value="TreeGrafter"/>
</dbReference>
<dbReference type="GO" id="GO:0034039">
    <property type="term" value="F:8-oxo-7,8-dihydroguanine DNA N-glycosylase activity"/>
    <property type="evidence" value="ECO:0007669"/>
    <property type="project" value="TreeGrafter"/>
</dbReference>
<dbReference type="Gene3D" id="1.10.1670.10">
    <property type="entry name" value="Helix-hairpin-Helix base-excision DNA repair enzymes (C-terminal)"/>
    <property type="match status" value="1"/>
</dbReference>
<dbReference type="Pfam" id="PF00730">
    <property type="entry name" value="HhH-GPD"/>
    <property type="match status" value="1"/>
</dbReference>
<dbReference type="RefSeq" id="WP_123236801.1">
    <property type="nucleotide sequence ID" value="NZ_RJVP01000002.1"/>
</dbReference>
<evidence type="ECO:0000259" key="15">
    <source>
        <dbReference type="SMART" id="SM00478"/>
    </source>
</evidence>
<dbReference type="FunFam" id="1.10.340.30:FF:000002">
    <property type="entry name" value="Adenine DNA glycosylase"/>
    <property type="match status" value="1"/>
</dbReference>
<keyword evidence="17" id="KW-1185">Reference proteome</keyword>
<keyword evidence="7" id="KW-0479">Metal-binding</keyword>
<evidence type="ECO:0000256" key="5">
    <source>
        <dbReference type="ARBA" id="ARBA00022023"/>
    </source>
</evidence>
<dbReference type="InterPro" id="IPR003265">
    <property type="entry name" value="HhH-GPD_domain"/>
</dbReference>
<dbReference type="Gene3D" id="1.10.340.30">
    <property type="entry name" value="Hypothetical protein, domain 2"/>
    <property type="match status" value="1"/>
</dbReference>
<dbReference type="PROSITE" id="PS01155">
    <property type="entry name" value="ENDONUCLEASE_III_2"/>
    <property type="match status" value="1"/>
</dbReference>
<dbReference type="EC" id="3.2.2.31" evidence="4 14"/>
<dbReference type="Pfam" id="PF14815">
    <property type="entry name" value="NUDIX_4"/>
    <property type="match status" value="1"/>
</dbReference>
<evidence type="ECO:0000256" key="1">
    <source>
        <dbReference type="ARBA" id="ARBA00000843"/>
    </source>
</evidence>
<evidence type="ECO:0000256" key="9">
    <source>
        <dbReference type="ARBA" id="ARBA00022801"/>
    </source>
</evidence>
<evidence type="ECO:0000256" key="12">
    <source>
        <dbReference type="ARBA" id="ARBA00023204"/>
    </source>
</evidence>
<dbReference type="InterPro" id="IPR011257">
    <property type="entry name" value="DNA_glycosylase"/>
</dbReference>
<dbReference type="PROSITE" id="PS00764">
    <property type="entry name" value="ENDONUCLEASE_III_1"/>
    <property type="match status" value="1"/>
</dbReference>
<keyword evidence="8 14" id="KW-0227">DNA damage</keyword>
<evidence type="ECO:0000256" key="10">
    <source>
        <dbReference type="ARBA" id="ARBA00023004"/>
    </source>
</evidence>
<keyword evidence="6" id="KW-0004">4Fe-4S</keyword>
<dbReference type="PANTHER" id="PTHR42944">
    <property type="entry name" value="ADENINE DNA GLYCOSYLASE"/>
    <property type="match status" value="1"/>
</dbReference>
<evidence type="ECO:0000256" key="2">
    <source>
        <dbReference type="ARBA" id="ARBA00002933"/>
    </source>
</evidence>
<gene>
    <name evidence="16" type="primary">mutY</name>
    <name evidence="16" type="ORF">ED236_04670</name>
</gene>
<dbReference type="GO" id="GO:0046872">
    <property type="term" value="F:metal ion binding"/>
    <property type="evidence" value="ECO:0007669"/>
    <property type="project" value="UniProtKB-UniRule"/>
</dbReference>
<dbReference type="CDD" id="cd03431">
    <property type="entry name" value="NUDIX_DNA_Glycosylase_C-MutY"/>
    <property type="match status" value="1"/>
</dbReference>
<evidence type="ECO:0000256" key="3">
    <source>
        <dbReference type="ARBA" id="ARBA00008343"/>
    </source>
</evidence>
<keyword evidence="12" id="KW-0234">DNA repair</keyword>
<dbReference type="SUPFAM" id="SSF48150">
    <property type="entry name" value="DNA-glycosylase"/>
    <property type="match status" value="1"/>
</dbReference>
<accession>A0A3N0V367</accession>
<evidence type="ECO:0000256" key="7">
    <source>
        <dbReference type="ARBA" id="ARBA00022723"/>
    </source>
</evidence>
<dbReference type="InterPro" id="IPR004036">
    <property type="entry name" value="Endonuclease-III-like_CS2"/>
</dbReference>
<dbReference type="EMBL" id="RJVP01000002">
    <property type="protein sequence ID" value="ROH86994.1"/>
    <property type="molecule type" value="Genomic_DNA"/>
</dbReference>